<evidence type="ECO:0000259" key="1">
    <source>
        <dbReference type="Pfam" id="PF13456"/>
    </source>
</evidence>
<dbReference type="Pfam" id="PF24758">
    <property type="entry name" value="LRR_At5g56370"/>
    <property type="match status" value="1"/>
</dbReference>
<dbReference type="PANTHER" id="PTHR31900:SF34">
    <property type="entry name" value="EMB|CAB62440.1-RELATED"/>
    <property type="match status" value="1"/>
</dbReference>
<dbReference type="Gene3D" id="3.80.10.10">
    <property type="entry name" value="Ribonuclease Inhibitor"/>
    <property type="match status" value="1"/>
</dbReference>
<dbReference type="InterPro" id="IPR002156">
    <property type="entry name" value="RNaseH_domain"/>
</dbReference>
<proteinExistence type="predicted"/>
<evidence type="ECO:0000259" key="2">
    <source>
        <dbReference type="Pfam" id="PF24758"/>
    </source>
</evidence>
<organism evidence="3">
    <name type="scientific">Fagus sylvatica</name>
    <name type="common">Beechnut</name>
    <dbReference type="NCBI Taxonomy" id="28930"/>
    <lineage>
        <taxon>Eukaryota</taxon>
        <taxon>Viridiplantae</taxon>
        <taxon>Streptophyta</taxon>
        <taxon>Embryophyta</taxon>
        <taxon>Tracheophyta</taxon>
        <taxon>Spermatophyta</taxon>
        <taxon>Magnoliopsida</taxon>
        <taxon>eudicotyledons</taxon>
        <taxon>Gunneridae</taxon>
        <taxon>Pentapetalae</taxon>
        <taxon>rosids</taxon>
        <taxon>fabids</taxon>
        <taxon>Fagales</taxon>
        <taxon>Fagaceae</taxon>
        <taxon>Fagus</taxon>
    </lineage>
</organism>
<dbReference type="GO" id="GO:0003676">
    <property type="term" value="F:nucleic acid binding"/>
    <property type="evidence" value="ECO:0007669"/>
    <property type="project" value="InterPro"/>
</dbReference>
<gene>
    <name evidence="3" type="ORF">FSB_LOCUS60183</name>
</gene>
<name>A0A2N9J7H2_FAGSY</name>
<dbReference type="GO" id="GO:0004523">
    <property type="term" value="F:RNA-DNA hybrid ribonuclease activity"/>
    <property type="evidence" value="ECO:0007669"/>
    <property type="project" value="InterPro"/>
</dbReference>
<dbReference type="InterPro" id="IPR055411">
    <property type="entry name" value="LRR_FXL15/At3g58940/PEG3-like"/>
</dbReference>
<dbReference type="SUPFAM" id="SSF52047">
    <property type="entry name" value="RNI-like"/>
    <property type="match status" value="1"/>
</dbReference>
<evidence type="ECO:0000313" key="3">
    <source>
        <dbReference type="EMBL" id="SPD32301.1"/>
    </source>
</evidence>
<dbReference type="InterPro" id="IPR012337">
    <property type="entry name" value="RNaseH-like_sf"/>
</dbReference>
<dbReference type="InterPro" id="IPR044730">
    <property type="entry name" value="RNase_H-like_dom_plant"/>
</dbReference>
<dbReference type="EMBL" id="OIVN01006397">
    <property type="protein sequence ID" value="SPD32301.1"/>
    <property type="molecule type" value="Genomic_DNA"/>
</dbReference>
<dbReference type="InterPro" id="IPR050232">
    <property type="entry name" value="FBL13/AtMIF1-like"/>
</dbReference>
<accession>A0A2N9J7H2</accession>
<dbReference type="SUPFAM" id="SSF53098">
    <property type="entry name" value="Ribonuclease H-like"/>
    <property type="match status" value="1"/>
</dbReference>
<feature type="domain" description="RNase H type-1" evidence="1">
    <location>
        <begin position="682"/>
        <end position="747"/>
    </location>
</feature>
<dbReference type="InterPro" id="IPR032675">
    <property type="entry name" value="LRR_dom_sf"/>
</dbReference>
<evidence type="ECO:0008006" key="4">
    <source>
        <dbReference type="Google" id="ProtNLM"/>
    </source>
</evidence>
<protein>
    <recommendedName>
        <fullName evidence="4">RNase H type-1 domain-containing protein</fullName>
    </recommendedName>
</protein>
<feature type="domain" description="F-box/LRR-repeat protein 15/At3g58940/PEG3-like LRR" evidence="2">
    <location>
        <begin position="43"/>
        <end position="160"/>
    </location>
</feature>
<sequence length="747" mass="85341">MASFNFEPIVTKLLTLQQTPCLQNFRLKFLYGCSTFFNRVSYLETWLRIAAARKVEELDLEIYFDYESMRYKPLQLPPSFFSCTTLVVLKLRGDIHIDPPSSFQFPSLKIMHLINISHAFNYFSLRLISACPVLEELSCERKYLDGEYKICVLTLKRLSITLREAEFVSKFVAKFIAEIGLFGCEYKLEIKAPALEYFNFEGNLRDIKIHEKLDNLVQANVDIWTFEDDKDNIWRFRRDDGHEESYSDRVFQLLAALNNVKFLSFSFRGTKCLLNDNIYPYLYKNLVRLDFKVNDCSWHVLQGLLPKAPNLEILDVTKSCDFFEHDLGWKQPRDDLDNLLSHLKITIQVSGKELKGNVLEKLSMFPRKGIDNMILVQELVHTMGSKKGKEGYMAIKIDLEKAYDCLEWHFIRDILLLFNFPSALIKLILSCVSSSSISVLFNGGKLEEFKPSHVNLMKSKVYFSPNVKVDVRTDFCHVLGFNSTPNLVQGKLAGWKANMLSMAGRLILTQAVTTSIPSYLMQGALLPGKILQRLDNINREFLWGSTEVKKKLHLQLSFVFPQSVFLVLQATPLRKSSVSEEKLCWMSSSKGDVDSGNAYCLAAGQESILHVLRDFTWQVAPSPNLQHSVEMLVKEFTYSGLNCEQPKNFVVKIVKWDKPPDRWFKLNTDGSVAGNLGPAGVAAELWALRDGLNLCLQHQLTAVIIELDAKLVVNLMVTSKSFNGENSALVDDCRELLTHIPHSQVQH</sequence>
<dbReference type="PANTHER" id="PTHR31900">
    <property type="entry name" value="F-BOX/RNI SUPERFAMILY PROTEIN-RELATED"/>
    <property type="match status" value="1"/>
</dbReference>
<dbReference type="AlphaFoldDB" id="A0A2N9J7H2"/>
<dbReference type="Pfam" id="PF13456">
    <property type="entry name" value="RVT_3"/>
    <property type="match status" value="1"/>
</dbReference>
<reference evidence="3" key="1">
    <citation type="submission" date="2018-02" db="EMBL/GenBank/DDBJ databases">
        <authorList>
            <person name="Cohen D.B."/>
            <person name="Kent A.D."/>
        </authorList>
    </citation>
    <scope>NUCLEOTIDE SEQUENCE</scope>
</reference>
<dbReference type="CDD" id="cd06222">
    <property type="entry name" value="RNase_H_like"/>
    <property type="match status" value="1"/>
</dbReference>